<organism evidence="2 3">
    <name type="scientific">Glycomyces algeriensis</name>
    <dbReference type="NCBI Taxonomy" id="256037"/>
    <lineage>
        <taxon>Bacteria</taxon>
        <taxon>Bacillati</taxon>
        <taxon>Actinomycetota</taxon>
        <taxon>Actinomycetes</taxon>
        <taxon>Glycomycetales</taxon>
        <taxon>Glycomycetaceae</taxon>
        <taxon>Glycomyces</taxon>
    </lineage>
</organism>
<dbReference type="InterPro" id="IPR036388">
    <property type="entry name" value="WH-like_DNA-bd_sf"/>
</dbReference>
<accession>A0A9W6G5G3</accession>
<evidence type="ECO:0000313" key="2">
    <source>
        <dbReference type="EMBL" id="GLI41449.1"/>
    </source>
</evidence>
<dbReference type="PROSITE" id="PS50995">
    <property type="entry name" value="HTH_MARR_2"/>
    <property type="match status" value="1"/>
</dbReference>
<dbReference type="Pfam" id="PF12802">
    <property type="entry name" value="MarR_2"/>
    <property type="match status" value="1"/>
</dbReference>
<dbReference type="RefSeq" id="WP_270118255.1">
    <property type="nucleotide sequence ID" value="NZ_BAAAOL010000002.1"/>
</dbReference>
<reference evidence="2" key="1">
    <citation type="submission" date="2022-12" db="EMBL/GenBank/DDBJ databases">
        <title>Reference genome sequencing for broad-spectrum identification of bacterial and archaeal isolates by mass spectrometry.</title>
        <authorList>
            <person name="Sekiguchi Y."/>
            <person name="Tourlousse D.M."/>
        </authorList>
    </citation>
    <scope>NUCLEOTIDE SEQUENCE</scope>
    <source>
        <strain evidence="2">LLR39Z86</strain>
    </source>
</reference>
<sequence length="158" mass="17323">METDAELRFDRGDETPERLKRQIQRLMGMTGAQMGKVSGAALAEVGARRDHFVVLAALAEFGPSSQSQIADRTRVYRSDLVAVLNELEAAGQIRRSPDPADKRRNVITLTDAGGERLAELDAVLEVVNERIMAPLSGTERQELFRLLGRINAHLAGDA</sequence>
<keyword evidence="3" id="KW-1185">Reference proteome</keyword>
<protein>
    <submittedName>
        <fullName evidence="2">MarR family transcriptional regulator</fullName>
    </submittedName>
</protein>
<dbReference type="GO" id="GO:0006950">
    <property type="term" value="P:response to stress"/>
    <property type="evidence" value="ECO:0007669"/>
    <property type="project" value="TreeGrafter"/>
</dbReference>
<dbReference type="Gene3D" id="1.10.10.10">
    <property type="entry name" value="Winged helix-like DNA-binding domain superfamily/Winged helix DNA-binding domain"/>
    <property type="match status" value="1"/>
</dbReference>
<gene>
    <name evidence="2" type="primary">marR</name>
    <name evidence="2" type="ORF">GALLR39Z86_12990</name>
</gene>
<dbReference type="Proteomes" id="UP001144313">
    <property type="component" value="Unassembled WGS sequence"/>
</dbReference>
<dbReference type="PANTHER" id="PTHR33164">
    <property type="entry name" value="TRANSCRIPTIONAL REGULATOR, MARR FAMILY"/>
    <property type="match status" value="1"/>
</dbReference>
<dbReference type="AlphaFoldDB" id="A0A9W6G5G3"/>
<dbReference type="InterPro" id="IPR036390">
    <property type="entry name" value="WH_DNA-bd_sf"/>
</dbReference>
<dbReference type="InterPro" id="IPR000835">
    <property type="entry name" value="HTH_MarR-typ"/>
</dbReference>
<dbReference type="SUPFAM" id="SSF46785">
    <property type="entry name" value="Winged helix' DNA-binding domain"/>
    <property type="match status" value="1"/>
</dbReference>
<name>A0A9W6G5G3_9ACTN</name>
<feature type="domain" description="HTH marR-type" evidence="1">
    <location>
        <begin position="16"/>
        <end position="152"/>
    </location>
</feature>
<dbReference type="PANTHER" id="PTHR33164:SF43">
    <property type="entry name" value="HTH-TYPE TRANSCRIPTIONAL REPRESSOR YETL"/>
    <property type="match status" value="1"/>
</dbReference>
<dbReference type="PRINTS" id="PR00598">
    <property type="entry name" value="HTHMARR"/>
</dbReference>
<dbReference type="SMART" id="SM00347">
    <property type="entry name" value="HTH_MARR"/>
    <property type="match status" value="1"/>
</dbReference>
<dbReference type="GO" id="GO:0003700">
    <property type="term" value="F:DNA-binding transcription factor activity"/>
    <property type="evidence" value="ECO:0007669"/>
    <property type="project" value="InterPro"/>
</dbReference>
<comment type="caution">
    <text evidence="2">The sequence shown here is derived from an EMBL/GenBank/DDBJ whole genome shotgun (WGS) entry which is preliminary data.</text>
</comment>
<dbReference type="InterPro" id="IPR039422">
    <property type="entry name" value="MarR/SlyA-like"/>
</dbReference>
<dbReference type="EMBL" id="BSDT01000001">
    <property type="protein sequence ID" value="GLI41449.1"/>
    <property type="molecule type" value="Genomic_DNA"/>
</dbReference>
<evidence type="ECO:0000313" key="3">
    <source>
        <dbReference type="Proteomes" id="UP001144313"/>
    </source>
</evidence>
<evidence type="ECO:0000259" key="1">
    <source>
        <dbReference type="PROSITE" id="PS50995"/>
    </source>
</evidence>
<proteinExistence type="predicted"/>